<protein>
    <submittedName>
        <fullName evidence="2">Uncharacterized protein</fullName>
    </submittedName>
</protein>
<organism evidence="2 3">
    <name type="scientific">Meira miltonrushii</name>
    <dbReference type="NCBI Taxonomy" id="1280837"/>
    <lineage>
        <taxon>Eukaryota</taxon>
        <taxon>Fungi</taxon>
        <taxon>Dikarya</taxon>
        <taxon>Basidiomycota</taxon>
        <taxon>Ustilaginomycotina</taxon>
        <taxon>Exobasidiomycetes</taxon>
        <taxon>Exobasidiales</taxon>
        <taxon>Brachybasidiaceae</taxon>
        <taxon>Meira</taxon>
    </lineage>
</organism>
<reference evidence="2 3" key="1">
    <citation type="journal article" date="2018" name="Mol. Biol. Evol.">
        <title>Broad Genomic Sampling Reveals a Smut Pathogenic Ancestry of the Fungal Clade Ustilaginomycotina.</title>
        <authorList>
            <person name="Kijpornyongpan T."/>
            <person name="Mondo S.J."/>
            <person name="Barry K."/>
            <person name="Sandor L."/>
            <person name="Lee J."/>
            <person name="Lipzen A."/>
            <person name="Pangilinan J."/>
            <person name="LaButti K."/>
            <person name="Hainaut M."/>
            <person name="Henrissat B."/>
            <person name="Grigoriev I.V."/>
            <person name="Spatafora J.W."/>
            <person name="Aime M.C."/>
        </authorList>
    </citation>
    <scope>NUCLEOTIDE SEQUENCE [LARGE SCALE GENOMIC DNA]</scope>
    <source>
        <strain evidence="2 3">MCA 3882</strain>
    </source>
</reference>
<name>A0A316V1Z0_9BASI</name>
<feature type="transmembrane region" description="Helical" evidence="1">
    <location>
        <begin position="6"/>
        <end position="31"/>
    </location>
</feature>
<keyword evidence="1" id="KW-0812">Transmembrane</keyword>
<accession>A0A316V1Z0</accession>
<keyword evidence="1" id="KW-0472">Membrane</keyword>
<proteinExistence type="predicted"/>
<dbReference type="GeneID" id="37023285"/>
<dbReference type="AlphaFoldDB" id="A0A316V1Z0"/>
<dbReference type="Proteomes" id="UP000245771">
    <property type="component" value="Unassembled WGS sequence"/>
</dbReference>
<dbReference type="EMBL" id="KZ819607">
    <property type="protein sequence ID" value="PWN31567.1"/>
    <property type="molecule type" value="Genomic_DNA"/>
</dbReference>
<dbReference type="InParanoid" id="A0A316V1Z0"/>
<keyword evidence="3" id="KW-1185">Reference proteome</keyword>
<evidence type="ECO:0000313" key="2">
    <source>
        <dbReference type="EMBL" id="PWN31567.1"/>
    </source>
</evidence>
<dbReference type="RefSeq" id="XP_025351869.1">
    <property type="nucleotide sequence ID" value="XM_025501504.1"/>
</dbReference>
<evidence type="ECO:0000256" key="1">
    <source>
        <dbReference type="SAM" id="Phobius"/>
    </source>
</evidence>
<evidence type="ECO:0000313" key="3">
    <source>
        <dbReference type="Proteomes" id="UP000245771"/>
    </source>
</evidence>
<keyword evidence="1" id="KW-1133">Transmembrane helix</keyword>
<sequence>MIFYIGITFYTTLILTFNLMMVYAIPVPAGIPESQMQKMKKASKSMDSSALKSNLYEKAARAASAVGMKGQAKKWTGKAAEHINAWDQHLENLSIAVNTPDFMHEHRGAKSHQELYMATNKAMRKLGHAVMILKKLTLYLTLLLYSGIGCSTVNSLPATGTQTESQFQKIKKASRGMEANEAKANLCMVGSSLASCVGLQSISRKLVDKSVHHLSRWGRHKANLREAVEAVDTTHEFGGAKSQKALQDAIEKGKKRLE</sequence>
<gene>
    <name evidence="2" type="ORF">FA14DRAFT_186177</name>
</gene>